<keyword evidence="2" id="KW-1003">Cell membrane</keyword>
<evidence type="ECO:0000313" key="9">
    <source>
        <dbReference type="Proteomes" id="UP000278962"/>
    </source>
</evidence>
<evidence type="ECO:0000313" key="8">
    <source>
        <dbReference type="EMBL" id="RKQ86286.1"/>
    </source>
</evidence>
<evidence type="ECO:0000256" key="7">
    <source>
        <dbReference type="SAM" id="Phobius"/>
    </source>
</evidence>
<feature type="transmembrane region" description="Helical" evidence="7">
    <location>
        <begin position="265"/>
        <end position="287"/>
    </location>
</feature>
<sequence>MTASSSTPSPSTGPAAPPHDAFGDRVEHAIEAHTAAPTEATPPTPRRLRRTIFWLAVTGVSIYLVFPSIVEVFGSWRQITRFSLLSLLVMAGLQAASLACLWALQWVAMHGVRWRAVISSQLAGNALAKIAPGGGAMGSALQYKMLVRAGAPPAATVTALTAVNVLVFAMVLAMPVLAIPSLLRGGVNDTLEHTAFAGLGVFVAASALGAVLLSMDGPLAWVGRVVQRVRNRLRRGSEPLTRLPDRLLRERDRLLATLGPRWKRALLATVGRWTFDYLTLLAALAAIGSHPRPGLVLLAFCGAQVLAQIPITPGGLGFVEAGLSAMLALAGVSAGDAVLATFAYRLFSYWLPLPLGLVGFGLAPGGKEP</sequence>
<gene>
    <name evidence="8" type="ORF">C8N24_4296</name>
</gene>
<dbReference type="RefSeq" id="WP_245971945.1">
    <property type="nucleotide sequence ID" value="NZ_RBIL01000002.1"/>
</dbReference>
<dbReference type="GO" id="GO:0005886">
    <property type="term" value="C:plasma membrane"/>
    <property type="evidence" value="ECO:0007669"/>
    <property type="project" value="UniProtKB-SubCell"/>
</dbReference>
<dbReference type="PANTHER" id="PTHR39087:SF2">
    <property type="entry name" value="UPF0104 MEMBRANE PROTEIN MJ1595"/>
    <property type="match status" value="1"/>
</dbReference>
<organism evidence="8 9">
    <name type="scientific">Solirubrobacter pauli</name>
    <dbReference type="NCBI Taxonomy" id="166793"/>
    <lineage>
        <taxon>Bacteria</taxon>
        <taxon>Bacillati</taxon>
        <taxon>Actinomycetota</taxon>
        <taxon>Thermoleophilia</taxon>
        <taxon>Solirubrobacterales</taxon>
        <taxon>Solirubrobacteraceae</taxon>
        <taxon>Solirubrobacter</taxon>
    </lineage>
</organism>
<dbReference type="InterPro" id="IPR022791">
    <property type="entry name" value="L-PG_synthase/AglD"/>
</dbReference>
<proteinExistence type="predicted"/>
<dbReference type="EMBL" id="RBIL01000002">
    <property type="protein sequence ID" value="RKQ86286.1"/>
    <property type="molecule type" value="Genomic_DNA"/>
</dbReference>
<comment type="caution">
    <text evidence="8">The sequence shown here is derived from an EMBL/GenBank/DDBJ whole genome shotgun (WGS) entry which is preliminary data.</text>
</comment>
<keyword evidence="9" id="KW-1185">Reference proteome</keyword>
<comment type="subcellular location">
    <subcellularLocation>
        <location evidence="1">Cell membrane</location>
        <topology evidence="1">Multi-pass membrane protein</topology>
    </subcellularLocation>
</comment>
<name>A0A660KXA7_9ACTN</name>
<evidence type="ECO:0000256" key="6">
    <source>
        <dbReference type="SAM" id="MobiDB-lite"/>
    </source>
</evidence>
<feature type="transmembrane region" description="Helical" evidence="7">
    <location>
        <begin position="82"/>
        <end position="104"/>
    </location>
</feature>
<keyword evidence="5 7" id="KW-0472">Membrane</keyword>
<evidence type="ECO:0008006" key="10">
    <source>
        <dbReference type="Google" id="ProtNLM"/>
    </source>
</evidence>
<keyword evidence="3 7" id="KW-0812">Transmembrane</keyword>
<dbReference type="PANTHER" id="PTHR39087">
    <property type="entry name" value="UPF0104 MEMBRANE PROTEIN MJ1595"/>
    <property type="match status" value="1"/>
</dbReference>
<dbReference type="AlphaFoldDB" id="A0A660KXA7"/>
<reference evidence="8 9" key="1">
    <citation type="submission" date="2018-10" db="EMBL/GenBank/DDBJ databases">
        <title>Genomic Encyclopedia of Archaeal and Bacterial Type Strains, Phase II (KMG-II): from individual species to whole genera.</title>
        <authorList>
            <person name="Goeker M."/>
        </authorList>
    </citation>
    <scope>NUCLEOTIDE SEQUENCE [LARGE SCALE GENOMIC DNA]</scope>
    <source>
        <strain evidence="8 9">DSM 14954</strain>
    </source>
</reference>
<evidence type="ECO:0000256" key="2">
    <source>
        <dbReference type="ARBA" id="ARBA00022475"/>
    </source>
</evidence>
<feature type="region of interest" description="Disordered" evidence="6">
    <location>
        <begin position="1"/>
        <end position="20"/>
    </location>
</feature>
<accession>A0A660KXA7</accession>
<evidence type="ECO:0000256" key="3">
    <source>
        <dbReference type="ARBA" id="ARBA00022692"/>
    </source>
</evidence>
<keyword evidence="4 7" id="KW-1133">Transmembrane helix</keyword>
<feature type="compositionally biased region" description="Low complexity" evidence="6">
    <location>
        <begin position="1"/>
        <end position="14"/>
    </location>
</feature>
<dbReference type="NCBIfam" id="TIGR00374">
    <property type="entry name" value="flippase-like domain"/>
    <property type="match status" value="1"/>
</dbReference>
<feature type="transmembrane region" description="Helical" evidence="7">
    <location>
        <begin position="195"/>
        <end position="215"/>
    </location>
</feature>
<evidence type="ECO:0000256" key="5">
    <source>
        <dbReference type="ARBA" id="ARBA00023136"/>
    </source>
</evidence>
<dbReference type="Proteomes" id="UP000278962">
    <property type="component" value="Unassembled WGS sequence"/>
</dbReference>
<dbReference type="Pfam" id="PF03706">
    <property type="entry name" value="LPG_synthase_TM"/>
    <property type="match status" value="1"/>
</dbReference>
<evidence type="ECO:0000256" key="4">
    <source>
        <dbReference type="ARBA" id="ARBA00022989"/>
    </source>
</evidence>
<protein>
    <recommendedName>
        <fullName evidence="10">Lysylphosphatidylglycerol synthase-like protein</fullName>
    </recommendedName>
</protein>
<evidence type="ECO:0000256" key="1">
    <source>
        <dbReference type="ARBA" id="ARBA00004651"/>
    </source>
</evidence>
<feature type="transmembrane region" description="Helical" evidence="7">
    <location>
        <begin position="162"/>
        <end position="183"/>
    </location>
</feature>
<feature type="transmembrane region" description="Helical" evidence="7">
    <location>
        <begin position="52"/>
        <end position="70"/>
    </location>
</feature>